<dbReference type="GO" id="GO:0003746">
    <property type="term" value="F:translation elongation factor activity"/>
    <property type="evidence" value="ECO:0007669"/>
    <property type="project" value="UniProtKB-KW"/>
</dbReference>
<dbReference type="InterPro" id="IPR014722">
    <property type="entry name" value="Rib_uL2_dom2"/>
</dbReference>
<evidence type="ECO:0000259" key="3">
    <source>
        <dbReference type="SMART" id="SM01185"/>
    </source>
</evidence>
<dbReference type="RefSeq" id="WP_185660326.1">
    <property type="nucleotide sequence ID" value="NZ_CAWPOO010000012.1"/>
</dbReference>
<dbReference type="SMART" id="SM01185">
    <property type="entry name" value="EFP"/>
    <property type="match status" value="1"/>
</dbReference>
<dbReference type="FunFam" id="2.40.50.140:FF:000004">
    <property type="entry name" value="Elongation factor P"/>
    <property type="match status" value="1"/>
</dbReference>
<dbReference type="Gene3D" id="2.40.50.140">
    <property type="entry name" value="Nucleic acid-binding proteins"/>
    <property type="match status" value="2"/>
</dbReference>
<keyword evidence="4" id="KW-0251">Elongation factor</keyword>
<dbReference type="InterPro" id="IPR008991">
    <property type="entry name" value="Translation_prot_SH3-like_sf"/>
</dbReference>
<reference evidence="4 5" key="1">
    <citation type="submission" date="2020-07" db="EMBL/GenBank/DDBJ databases">
        <authorList>
            <person name="Feng X."/>
        </authorList>
    </citation>
    <scope>NUCLEOTIDE SEQUENCE [LARGE SCALE GENOMIC DNA]</scope>
    <source>
        <strain evidence="4 5">JCM23202</strain>
    </source>
</reference>
<dbReference type="Gene3D" id="2.30.30.30">
    <property type="match status" value="1"/>
</dbReference>
<dbReference type="PANTHER" id="PTHR30053">
    <property type="entry name" value="ELONGATION FACTOR P"/>
    <property type="match status" value="1"/>
</dbReference>
<dbReference type="InterPro" id="IPR012340">
    <property type="entry name" value="NA-bd_OB-fold"/>
</dbReference>
<dbReference type="GO" id="GO:0005829">
    <property type="term" value="C:cytosol"/>
    <property type="evidence" value="ECO:0007669"/>
    <property type="project" value="UniProtKB-ARBA"/>
</dbReference>
<dbReference type="Pfam" id="PF01132">
    <property type="entry name" value="EFP"/>
    <property type="match status" value="1"/>
</dbReference>
<dbReference type="SUPFAM" id="SSF50249">
    <property type="entry name" value="Nucleic acid-binding proteins"/>
    <property type="match status" value="2"/>
</dbReference>
<evidence type="ECO:0000259" key="2">
    <source>
        <dbReference type="SMART" id="SM00841"/>
    </source>
</evidence>
<dbReference type="InterPro" id="IPR020599">
    <property type="entry name" value="Transl_elong_fac_P/YeiP"/>
</dbReference>
<gene>
    <name evidence="4" type="ORF">H5P27_10405</name>
</gene>
<evidence type="ECO:0000313" key="4">
    <source>
        <dbReference type="EMBL" id="MBC2606454.1"/>
    </source>
</evidence>
<keyword evidence="5" id="KW-1185">Reference proteome</keyword>
<feature type="domain" description="Elongation factor P C-terminal" evidence="2">
    <location>
        <begin position="130"/>
        <end position="185"/>
    </location>
</feature>
<dbReference type="InterPro" id="IPR001059">
    <property type="entry name" value="Transl_elong_P/YeiP_cen"/>
</dbReference>
<evidence type="ECO:0000256" key="1">
    <source>
        <dbReference type="ARBA" id="ARBA00009479"/>
    </source>
</evidence>
<dbReference type="AlphaFoldDB" id="A0A7X1E8K7"/>
<dbReference type="EMBL" id="JACHVC010000012">
    <property type="protein sequence ID" value="MBC2606454.1"/>
    <property type="molecule type" value="Genomic_DNA"/>
</dbReference>
<dbReference type="CDD" id="cd05794">
    <property type="entry name" value="S1_EF-P_repeat_2"/>
    <property type="match status" value="1"/>
</dbReference>
<proteinExistence type="inferred from homology"/>
<dbReference type="Pfam" id="PF09285">
    <property type="entry name" value="Elong-fact-P_C"/>
    <property type="match status" value="1"/>
</dbReference>
<dbReference type="SUPFAM" id="SSF50104">
    <property type="entry name" value="Translation proteins SH3-like domain"/>
    <property type="match status" value="1"/>
</dbReference>
<dbReference type="SMART" id="SM00841">
    <property type="entry name" value="Elong-fact-P_C"/>
    <property type="match status" value="1"/>
</dbReference>
<evidence type="ECO:0000313" key="5">
    <source>
        <dbReference type="Proteomes" id="UP000526501"/>
    </source>
</evidence>
<dbReference type="GO" id="GO:0043043">
    <property type="term" value="P:peptide biosynthetic process"/>
    <property type="evidence" value="ECO:0007669"/>
    <property type="project" value="InterPro"/>
</dbReference>
<name>A0A7X1E8K7_9BACT</name>
<dbReference type="NCBIfam" id="NF001810">
    <property type="entry name" value="PRK00529.1"/>
    <property type="match status" value="1"/>
</dbReference>
<dbReference type="Pfam" id="PF08207">
    <property type="entry name" value="EFP_N"/>
    <property type="match status" value="1"/>
</dbReference>
<protein>
    <submittedName>
        <fullName evidence="4">Elongation factor P</fullName>
    </submittedName>
</protein>
<accession>A0A7X1E8K7</accession>
<feature type="domain" description="Translation elongation factor P/YeiP central" evidence="3">
    <location>
        <begin position="68"/>
        <end position="122"/>
    </location>
</feature>
<comment type="caution">
    <text evidence="4">The sequence shown here is derived from an EMBL/GenBank/DDBJ whole genome shotgun (WGS) entry which is preliminary data.</text>
</comment>
<organism evidence="4 5">
    <name type="scientific">Pelagicoccus albus</name>
    <dbReference type="NCBI Taxonomy" id="415222"/>
    <lineage>
        <taxon>Bacteria</taxon>
        <taxon>Pseudomonadati</taxon>
        <taxon>Verrucomicrobiota</taxon>
        <taxon>Opitutia</taxon>
        <taxon>Puniceicoccales</taxon>
        <taxon>Pelagicoccaceae</taxon>
        <taxon>Pelagicoccus</taxon>
    </lineage>
</organism>
<dbReference type="PANTHER" id="PTHR30053:SF14">
    <property type="entry name" value="TRANSLATION ELONGATION FACTOR KOW-LIKE DOMAIN-CONTAINING PROTEIN"/>
    <property type="match status" value="1"/>
</dbReference>
<dbReference type="InterPro" id="IPR013185">
    <property type="entry name" value="Transl_elong_KOW-like"/>
</dbReference>
<keyword evidence="4" id="KW-0648">Protein biosynthesis</keyword>
<dbReference type="Proteomes" id="UP000526501">
    <property type="component" value="Unassembled WGS sequence"/>
</dbReference>
<comment type="similarity">
    <text evidence="1">Belongs to the elongation factor P family.</text>
</comment>
<dbReference type="InterPro" id="IPR015365">
    <property type="entry name" value="Elong-fact-P_C"/>
</dbReference>
<dbReference type="PIRSF" id="PIRSF005901">
    <property type="entry name" value="EF-P"/>
    <property type="match status" value="1"/>
</dbReference>
<sequence>MATKVNKISRGNVIEYEKQPCLVIECKIVAPPNMSALCQMQLKNLKTGKTIHNRTNVGDSYEVLHKEIKELEFSYENQGVYAFMDLDTYETLEIHSDIVGETKDFLIEGKTYEVFYVDGNPLGIELPSSIEMKVVEAPEAVRGDTSGNVQKTVVLETGIEVKTPIFIKEGEIIKIRPEDKSYQGRA</sequence>